<keyword evidence="1" id="KW-0472">Membrane</keyword>
<proteinExistence type="predicted"/>
<organism evidence="2 3">
    <name type="scientific">Balnearium lithotrophicum</name>
    <dbReference type="NCBI Taxonomy" id="223788"/>
    <lineage>
        <taxon>Bacteria</taxon>
        <taxon>Pseudomonadati</taxon>
        <taxon>Aquificota</taxon>
        <taxon>Aquificia</taxon>
        <taxon>Desulfurobacteriales</taxon>
        <taxon>Desulfurobacteriaceae</taxon>
        <taxon>Balnearium</taxon>
    </lineage>
</organism>
<feature type="transmembrane region" description="Helical" evidence="1">
    <location>
        <begin position="147"/>
        <end position="170"/>
    </location>
</feature>
<evidence type="ECO:0000256" key="1">
    <source>
        <dbReference type="SAM" id="Phobius"/>
    </source>
</evidence>
<gene>
    <name evidence="2" type="ORF">SAMN06269117_10277</name>
</gene>
<dbReference type="RefSeq" id="WP_142933704.1">
    <property type="nucleotide sequence ID" value="NZ_FXTM01000002.1"/>
</dbReference>
<dbReference type="OrthoDB" id="13039at2"/>
<accession>A0A521AQG4</accession>
<name>A0A521AQG4_9BACT</name>
<sequence length="191" mass="21148">MGVQRILWWISLILFVGLVVVGTFFLTATIASYPEAAAFVVGFLGFWLFANRLIFNYGEIANSAKSLIEGEKLDKENLLNRVAKNSNAAKLQKLEELSTAALLSMWYSALEPFKYAYYLGYFLVLLIAILFDLNIISSLVFAPISEALALGASIPTLIVWGLQLLSGYYLSEAIVKAVKEETEEKTSSKEA</sequence>
<dbReference type="AlphaFoldDB" id="A0A521AQG4"/>
<evidence type="ECO:0000313" key="3">
    <source>
        <dbReference type="Proteomes" id="UP000317315"/>
    </source>
</evidence>
<keyword evidence="1" id="KW-1133">Transmembrane helix</keyword>
<dbReference type="EMBL" id="FXTM01000002">
    <property type="protein sequence ID" value="SMO37093.1"/>
    <property type="molecule type" value="Genomic_DNA"/>
</dbReference>
<dbReference type="Proteomes" id="UP000317315">
    <property type="component" value="Unassembled WGS sequence"/>
</dbReference>
<reference evidence="2 3" key="1">
    <citation type="submission" date="2017-05" db="EMBL/GenBank/DDBJ databases">
        <authorList>
            <person name="Varghese N."/>
            <person name="Submissions S."/>
        </authorList>
    </citation>
    <scope>NUCLEOTIDE SEQUENCE [LARGE SCALE GENOMIC DNA]</scope>
    <source>
        <strain evidence="2 3">DSM 16304</strain>
    </source>
</reference>
<feature type="transmembrane region" description="Helical" evidence="1">
    <location>
        <begin position="7"/>
        <end position="30"/>
    </location>
</feature>
<evidence type="ECO:0000313" key="2">
    <source>
        <dbReference type="EMBL" id="SMO37093.1"/>
    </source>
</evidence>
<feature type="transmembrane region" description="Helical" evidence="1">
    <location>
        <begin position="115"/>
        <end position="141"/>
    </location>
</feature>
<protein>
    <submittedName>
        <fullName evidence="2">Uncharacterized protein</fullName>
    </submittedName>
</protein>
<feature type="transmembrane region" description="Helical" evidence="1">
    <location>
        <begin position="36"/>
        <end position="55"/>
    </location>
</feature>
<keyword evidence="3" id="KW-1185">Reference proteome</keyword>
<keyword evidence="1" id="KW-0812">Transmembrane</keyword>